<evidence type="ECO:0000256" key="1">
    <source>
        <dbReference type="SAM" id="MobiDB-lite"/>
    </source>
</evidence>
<dbReference type="EMBL" id="PFCN01000031">
    <property type="protein sequence ID" value="PIR70238.1"/>
    <property type="molecule type" value="Genomic_DNA"/>
</dbReference>
<feature type="compositionally biased region" description="Basic and acidic residues" evidence="1">
    <location>
        <begin position="562"/>
        <end position="577"/>
    </location>
</feature>
<feature type="region of interest" description="Disordered" evidence="1">
    <location>
        <begin position="562"/>
        <end position="595"/>
    </location>
</feature>
<reference evidence="3" key="1">
    <citation type="submission" date="2017-09" db="EMBL/GenBank/DDBJ databases">
        <title>Depth-based differentiation of microbial function through sediment-hosted aquifers and enrichment of novel symbionts in the deep terrestrial subsurface.</title>
        <authorList>
            <person name="Probst A.J."/>
            <person name="Ladd B."/>
            <person name="Jarett J.K."/>
            <person name="Geller-Mcgrath D.E."/>
            <person name="Sieber C.M.K."/>
            <person name="Emerson J.B."/>
            <person name="Anantharaman K."/>
            <person name="Thomas B.C."/>
            <person name="Malmstrom R."/>
            <person name="Stieglmeier M."/>
            <person name="Klingl A."/>
            <person name="Woyke T."/>
            <person name="Ryan C.M."/>
            <person name="Banfield J.F."/>
        </authorList>
    </citation>
    <scope>NUCLEOTIDE SEQUENCE [LARGE SCALE GENOMIC DNA]</scope>
</reference>
<feature type="region of interest" description="Disordered" evidence="1">
    <location>
        <begin position="1"/>
        <end position="24"/>
    </location>
</feature>
<gene>
    <name evidence="2" type="ORF">COU46_02600</name>
</gene>
<evidence type="ECO:0000313" key="2">
    <source>
        <dbReference type="EMBL" id="PIR70238.1"/>
    </source>
</evidence>
<protein>
    <submittedName>
        <fullName evidence="2">Uncharacterized protein</fullName>
    </submittedName>
</protein>
<accession>A0A2H0TF99</accession>
<proteinExistence type="predicted"/>
<organism evidence="2 3">
    <name type="scientific">Candidatus Niyogibacteria bacterium CG10_big_fil_rev_8_21_14_0_10_42_19</name>
    <dbReference type="NCBI Taxonomy" id="1974725"/>
    <lineage>
        <taxon>Bacteria</taxon>
        <taxon>Candidatus Niyogiibacteriota</taxon>
    </lineage>
</organism>
<feature type="compositionally biased region" description="Basic and acidic residues" evidence="1">
    <location>
        <begin position="12"/>
        <end position="24"/>
    </location>
</feature>
<sequence length="595" mass="69110">MKFEEQPQFIKEFSKSESPEERNRLAQEIREKRKFAFLEDNEQFEKKEVNSIINETENLRDNIEIYNNDESFHGKIDDFFEVKKIKSQLEGNSGISSTFEEQLKQPTGGRQEFEETRKRLFDFYNKEKQKWSEKPYTKEDISKYFDEENLKSLSVDDYALLLKRFPGNMVTHVTRQGVRDHFCIDNHNQGLGEFHNNFKNILEKKQLHSAIGIELQQSSKEKLVSDYLDQFIKDMETAGYAPDREGACSRIESKLGYGALKGSPYNFADRSAIHVATEQVADAIYGGERGNEVFFAFPSAFVASQMKFGGQLKENIAGSHNDQRIWANLEKGMNLDAGLVFIPEEVEVGAKTGSKYELDDNNNPVIIEGNVIEIRKLTDSANFSEFADQALKILGKNEIHQRQEDLEQLRKTLEEKFSIKDRAIQDTALNYKFLHEIKYAAYEADDDYRKMKVDKEIKQVLMDKENLYLKAKDTVKSREYWENYFAQNPQKRPSKIIYYKGSDPTAVLNEWREQKGILKRTEKADIDFEENKKTDKEINEDIEQSRFMSIAKKIIEDRFPAKKEKKLDLPSNEEKPNLNKGGPPPLDEDEPPLVS</sequence>
<comment type="caution">
    <text evidence="2">The sequence shown here is derived from an EMBL/GenBank/DDBJ whole genome shotgun (WGS) entry which is preliminary data.</text>
</comment>
<name>A0A2H0TF99_9BACT</name>
<dbReference type="Proteomes" id="UP000229383">
    <property type="component" value="Unassembled WGS sequence"/>
</dbReference>
<dbReference type="AlphaFoldDB" id="A0A2H0TF99"/>
<evidence type="ECO:0000313" key="3">
    <source>
        <dbReference type="Proteomes" id="UP000229383"/>
    </source>
</evidence>
<feature type="compositionally biased region" description="Acidic residues" evidence="1">
    <location>
        <begin position="586"/>
        <end position="595"/>
    </location>
</feature>